<feature type="chain" id="PRO_5012487201" description="ADP,ATP carrier protein" evidence="11">
    <location>
        <begin position="23"/>
        <end position="565"/>
    </location>
</feature>
<feature type="signal peptide" evidence="11">
    <location>
        <begin position="1"/>
        <end position="22"/>
    </location>
</feature>
<dbReference type="Proteomes" id="UP000198406">
    <property type="component" value="Unassembled WGS sequence"/>
</dbReference>
<comment type="subcellular location">
    <subcellularLocation>
        <location evidence="1">Membrane</location>
        <topology evidence="1">Multi-pass membrane protein</topology>
    </subcellularLocation>
</comment>
<evidence type="ECO:0000256" key="10">
    <source>
        <dbReference type="SAM" id="Phobius"/>
    </source>
</evidence>
<keyword evidence="3" id="KW-0813">Transport</keyword>
<evidence type="ECO:0000313" key="13">
    <source>
        <dbReference type="Proteomes" id="UP000198406"/>
    </source>
</evidence>
<accession>A0A1Z5KFF6</accession>
<feature type="region of interest" description="Disordered" evidence="9">
    <location>
        <begin position="536"/>
        <end position="565"/>
    </location>
</feature>
<dbReference type="GO" id="GO:0016020">
    <property type="term" value="C:membrane"/>
    <property type="evidence" value="ECO:0007669"/>
    <property type="project" value="UniProtKB-SubCell"/>
</dbReference>
<keyword evidence="13" id="KW-1185">Reference proteome</keyword>
<dbReference type="EMBL" id="BDSP01000218">
    <property type="protein sequence ID" value="GAX24947.1"/>
    <property type="molecule type" value="Genomic_DNA"/>
</dbReference>
<feature type="compositionally biased region" description="Polar residues" evidence="9">
    <location>
        <begin position="541"/>
        <end position="550"/>
    </location>
</feature>
<keyword evidence="8 10" id="KW-0472">Membrane</keyword>
<feature type="transmembrane region" description="Helical" evidence="10">
    <location>
        <begin position="115"/>
        <end position="139"/>
    </location>
</feature>
<feature type="transmembrane region" description="Helical" evidence="10">
    <location>
        <begin position="151"/>
        <end position="173"/>
    </location>
</feature>
<comment type="caution">
    <text evidence="12">The sequence shown here is derived from an EMBL/GenBank/DDBJ whole genome shotgun (WGS) entry which is preliminary data.</text>
</comment>
<dbReference type="GO" id="GO:0005471">
    <property type="term" value="F:ATP:ADP antiporter activity"/>
    <property type="evidence" value="ECO:0007669"/>
    <property type="project" value="InterPro"/>
</dbReference>
<dbReference type="InParanoid" id="A0A1Z5KFF6"/>
<feature type="transmembrane region" description="Helical" evidence="10">
    <location>
        <begin position="363"/>
        <end position="382"/>
    </location>
</feature>
<dbReference type="AlphaFoldDB" id="A0A1Z5KFF6"/>
<feature type="region of interest" description="Disordered" evidence="9">
    <location>
        <begin position="279"/>
        <end position="300"/>
    </location>
</feature>
<organism evidence="12 13">
    <name type="scientific">Fistulifera solaris</name>
    <name type="common">Oleaginous diatom</name>
    <dbReference type="NCBI Taxonomy" id="1519565"/>
    <lineage>
        <taxon>Eukaryota</taxon>
        <taxon>Sar</taxon>
        <taxon>Stramenopiles</taxon>
        <taxon>Ochrophyta</taxon>
        <taxon>Bacillariophyta</taxon>
        <taxon>Bacillariophyceae</taxon>
        <taxon>Bacillariophycidae</taxon>
        <taxon>Naviculales</taxon>
        <taxon>Naviculaceae</taxon>
        <taxon>Fistulifera</taxon>
    </lineage>
</organism>
<keyword evidence="11" id="KW-0732">Signal</keyword>
<evidence type="ECO:0000256" key="2">
    <source>
        <dbReference type="ARBA" id="ARBA00007127"/>
    </source>
</evidence>
<evidence type="ECO:0000313" key="12">
    <source>
        <dbReference type="EMBL" id="GAX24947.1"/>
    </source>
</evidence>
<dbReference type="InterPro" id="IPR004667">
    <property type="entry name" value="ADP_ATP_car_bac_type"/>
</dbReference>
<evidence type="ECO:0000256" key="3">
    <source>
        <dbReference type="ARBA" id="ARBA00022448"/>
    </source>
</evidence>
<evidence type="ECO:0000256" key="11">
    <source>
        <dbReference type="SAM" id="SignalP"/>
    </source>
</evidence>
<comment type="similarity">
    <text evidence="2">Belongs to the ADP/ATP translocase tlc family.</text>
</comment>
<evidence type="ECO:0000256" key="9">
    <source>
        <dbReference type="SAM" id="MobiDB-lite"/>
    </source>
</evidence>
<dbReference type="PANTHER" id="PTHR31187">
    <property type="match status" value="1"/>
</dbReference>
<evidence type="ECO:0000256" key="6">
    <source>
        <dbReference type="ARBA" id="ARBA00022840"/>
    </source>
</evidence>
<name>A0A1Z5KFF6_FISSO</name>
<proteinExistence type="inferred from homology"/>
<evidence type="ECO:0000256" key="4">
    <source>
        <dbReference type="ARBA" id="ARBA00022692"/>
    </source>
</evidence>
<dbReference type="OrthoDB" id="45897at2759"/>
<feature type="transmembrane region" description="Helical" evidence="10">
    <location>
        <begin position="249"/>
        <end position="267"/>
    </location>
</feature>
<evidence type="ECO:0000256" key="8">
    <source>
        <dbReference type="ARBA" id="ARBA00023136"/>
    </source>
</evidence>
<keyword evidence="4 10" id="KW-0812">Transmembrane</keyword>
<dbReference type="PANTHER" id="PTHR31187:SF1">
    <property type="entry name" value="ADP,ATP CARRIER PROTEIN 1"/>
    <property type="match status" value="1"/>
</dbReference>
<protein>
    <recommendedName>
        <fullName evidence="14">ADP,ATP carrier protein</fullName>
    </recommendedName>
</protein>
<evidence type="ECO:0000256" key="7">
    <source>
        <dbReference type="ARBA" id="ARBA00022989"/>
    </source>
</evidence>
<dbReference type="GO" id="GO:0005524">
    <property type="term" value="F:ATP binding"/>
    <property type="evidence" value="ECO:0007669"/>
    <property type="project" value="UniProtKB-KW"/>
</dbReference>
<evidence type="ECO:0000256" key="5">
    <source>
        <dbReference type="ARBA" id="ARBA00022741"/>
    </source>
</evidence>
<gene>
    <name evidence="12" type="ORF">FisN_2Lh223</name>
</gene>
<evidence type="ECO:0000256" key="1">
    <source>
        <dbReference type="ARBA" id="ARBA00004141"/>
    </source>
</evidence>
<reference evidence="12 13" key="1">
    <citation type="journal article" date="2015" name="Plant Cell">
        <title>Oil accumulation by the oleaginous diatom Fistulifera solaris as revealed by the genome and transcriptome.</title>
        <authorList>
            <person name="Tanaka T."/>
            <person name="Maeda Y."/>
            <person name="Veluchamy A."/>
            <person name="Tanaka M."/>
            <person name="Abida H."/>
            <person name="Marechal E."/>
            <person name="Bowler C."/>
            <person name="Muto M."/>
            <person name="Sunaga Y."/>
            <person name="Tanaka M."/>
            <person name="Yoshino T."/>
            <person name="Taniguchi T."/>
            <person name="Fukuda Y."/>
            <person name="Nemoto M."/>
            <person name="Matsumoto M."/>
            <person name="Wong P.S."/>
            <person name="Aburatani S."/>
            <person name="Fujibuchi W."/>
        </authorList>
    </citation>
    <scope>NUCLEOTIDE SEQUENCE [LARGE SCALE GENOMIC DNA]</scope>
    <source>
        <strain evidence="12 13">JPCC DA0580</strain>
    </source>
</reference>
<evidence type="ECO:0008006" key="14">
    <source>
        <dbReference type="Google" id="ProtNLM"/>
    </source>
</evidence>
<sequence length="565" mass="60942">MKATYLQTFSLLLSVVSTEAFARSEGRRLPFPTMAGHALTTGIATPATTSSSLSASIATSDPDIPSKINLPRWKELPPRAQSVALMGIGMSLHFGGYEFIRNACLSLFTSAEYGFTSAAAFPLANGLVSPFSVLLLYLYGKQLDQVGPRGALYRSTVASMVFIAVAAASLQAFRVLAAPKACSQALIGLVFLFQNSYQYLLYSQHWSFVTSVLTPEEGSRWISRLAGIMSITSSLLGQTAALMLPFTGLIGLLAATCVTLVGTLLCADKAYAVASQHGFDPTQSSQKKKKKEKETTSQPNEKVHQNKFVEAYHLFKRVPTLGALFVETVSFQTLSNILNVAFVQALKVQIPNDVLRSAYSSRLFSISNFLAAAFQFLILPAIKFEPKTVWRFMPLVPFAACLTLALQSQCSLALLGAAFGVIKLLDYSLRNVVYVTAYQTLDYESRYVGKEIVSVLGSRLGKSGVSLVLSGLTGFGLTGLPQLIQFSLASCGVWQASSWCLSKLVPTRAEAQAIFEERREVENAAPAVESKNVVDKLKNAGSEQGANGTKTADDLVTSAQAKKDD</sequence>
<keyword evidence="7 10" id="KW-1133">Transmembrane helix</keyword>
<keyword evidence="6" id="KW-0067">ATP-binding</keyword>
<keyword evidence="5" id="KW-0547">Nucleotide-binding</keyword>